<dbReference type="EMBL" id="VSRR010100988">
    <property type="protein sequence ID" value="MPC95093.1"/>
    <property type="molecule type" value="Genomic_DNA"/>
</dbReference>
<dbReference type="Gene3D" id="3.40.50.2300">
    <property type="match status" value="1"/>
</dbReference>
<feature type="domain" description="Piwi" evidence="1">
    <location>
        <begin position="8"/>
        <end position="57"/>
    </location>
</feature>
<dbReference type="OrthoDB" id="6356874at2759"/>
<sequence length="64" mass="6921">MVNNCSARVKKIGDRGIKVLTQCVQGQNVKRNEAPVVGNLLLKINAKIGGINNVLGKQQHLVVM</sequence>
<organism evidence="2 3">
    <name type="scientific">Portunus trituberculatus</name>
    <name type="common">Swimming crab</name>
    <name type="synonym">Neptunus trituberculatus</name>
    <dbReference type="NCBI Taxonomy" id="210409"/>
    <lineage>
        <taxon>Eukaryota</taxon>
        <taxon>Metazoa</taxon>
        <taxon>Ecdysozoa</taxon>
        <taxon>Arthropoda</taxon>
        <taxon>Crustacea</taxon>
        <taxon>Multicrustacea</taxon>
        <taxon>Malacostraca</taxon>
        <taxon>Eumalacostraca</taxon>
        <taxon>Eucarida</taxon>
        <taxon>Decapoda</taxon>
        <taxon>Pleocyemata</taxon>
        <taxon>Brachyura</taxon>
        <taxon>Eubrachyura</taxon>
        <taxon>Portunoidea</taxon>
        <taxon>Portunidae</taxon>
        <taxon>Portuninae</taxon>
        <taxon>Portunus</taxon>
    </lineage>
</organism>
<name>A0A5B7JL02_PORTR</name>
<proteinExistence type="predicted"/>
<dbReference type="Pfam" id="PF02171">
    <property type="entry name" value="Piwi"/>
    <property type="match status" value="1"/>
</dbReference>
<dbReference type="GO" id="GO:0003676">
    <property type="term" value="F:nucleic acid binding"/>
    <property type="evidence" value="ECO:0007669"/>
    <property type="project" value="InterPro"/>
</dbReference>
<gene>
    <name evidence="2" type="primary">AGO4_0</name>
    <name evidence="2" type="ORF">E2C01_090289</name>
</gene>
<evidence type="ECO:0000259" key="1">
    <source>
        <dbReference type="Pfam" id="PF02171"/>
    </source>
</evidence>
<dbReference type="InterPro" id="IPR003165">
    <property type="entry name" value="Piwi"/>
</dbReference>
<reference evidence="2 3" key="1">
    <citation type="submission" date="2019-05" db="EMBL/GenBank/DDBJ databases">
        <title>Another draft genome of Portunus trituberculatus and its Hox gene families provides insights of decapod evolution.</title>
        <authorList>
            <person name="Jeong J.-H."/>
            <person name="Song I."/>
            <person name="Kim S."/>
            <person name="Choi T."/>
            <person name="Kim D."/>
            <person name="Ryu S."/>
            <person name="Kim W."/>
        </authorList>
    </citation>
    <scope>NUCLEOTIDE SEQUENCE [LARGE SCALE GENOMIC DNA]</scope>
    <source>
        <tissue evidence="2">Muscle</tissue>
    </source>
</reference>
<protein>
    <submittedName>
        <fullName evidence="2">Protein argonaute-4</fullName>
    </submittedName>
</protein>
<dbReference type="InterPro" id="IPR012337">
    <property type="entry name" value="RNaseH-like_sf"/>
</dbReference>
<comment type="caution">
    <text evidence="2">The sequence shown here is derived from an EMBL/GenBank/DDBJ whole genome shotgun (WGS) entry which is preliminary data.</text>
</comment>
<evidence type="ECO:0000313" key="3">
    <source>
        <dbReference type="Proteomes" id="UP000324222"/>
    </source>
</evidence>
<accession>A0A5B7JL02</accession>
<dbReference type="AlphaFoldDB" id="A0A5B7JL02"/>
<evidence type="ECO:0000313" key="2">
    <source>
        <dbReference type="EMBL" id="MPC95093.1"/>
    </source>
</evidence>
<keyword evidence="3" id="KW-1185">Reference proteome</keyword>
<dbReference type="Proteomes" id="UP000324222">
    <property type="component" value="Unassembled WGS sequence"/>
</dbReference>
<dbReference type="SUPFAM" id="SSF53098">
    <property type="entry name" value="Ribonuclease H-like"/>
    <property type="match status" value="1"/>
</dbReference>